<dbReference type="Gene3D" id="2.30.30.40">
    <property type="entry name" value="SH3 Domains"/>
    <property type="match status" value="1"/>
</dbReference>
<feature type="domain" description="SH3" evidence="3">
    <location>
        <begin position="346"/>
        <end position="407"/>
    </location>
</feature>
<dbReference type="AlphaFoldDB" id="A0A3M7SDK5"/>
<dbReference type="Pfam" id="PF07653">
    <property type="entry name" value="SH3_2"/>
    <property type="match status" value="1"/>
</dbReference>
<dbReference type="InterPro" id="IPR036028">
    <property type="entry name" value="SH3-like_dom_sf"/>
</dbReference>
<evidence type="ECO:0000259" key="3">
    <source>
        <dbReference type="PROSITE" id="PS50002"/>
    </source>
</evidence>
<dbReference type="InterPro" id="IPR051725">
    <property type="entry name" value="SAM-SH3_domain_protein"/>
</dbReference>
<comment type="caution">
    <text evidence="4">The sequence shown here is derived from an EMBL/GenBank/DDBJ whole genome shotgun (WGS) entry which is preliminary data.</text>
</comment>
<evidence type="ECO:0000256" key="1">
    <source>
        <dbReference type="ARBA" id="ARBA00022443"/>
    </source>
</evidence>
<dbReference type="PROSITE" id="PS50002">
    <property type="entry name" value="SH3"/>
    <property type="match status" value="1"/>
</dbReference>
<evidence type="ECO:0000313" key="5">
    <source>
        <dbReference type="Proteomes" id="UP000276133"/>
    </source>
</evidence>
<dbReference type="EMBL" id="REGN01001613">
    <property type="protein sequence ID" value="RNA33590.1"/>
    <property type="molecule type" value="Genomic_DNA"/>
</dbReference>
<protein>
    <submittedName>
        <fullName evidence="4">SAM domain-containing SAMSN-1-like isoform X1</fullName>
    </submittedName>
</protein>
<keyword evidence="1 2" id="KW-0728">SH3 domain</keyword>
<evidence type="ECO:0000256" key="2">
    <source>
        <dbReference type="PROSITE-ProRule" id="PRU00192"/>
    </source>
</evidence>
<evidence type="ECO:0000313" key="4">
    <source>
        <dbReference type="EMBL" id="RNA33590.1"/>
    </source>
</evidence>
<dbReference type="SMART" id="SM00326">
    <property type="entry name" value="SH3"/>
    <property type="match status" value="1"/>
</dbReference>
<dbReference type="Proteomes" id="UP000276133">
    <property type="component" value="Unassembled WGS sequence"/>
</dbReference>
<dbReference type="PANTHER" id="PTHR12301:SF8">
    <property type="entry name" value="STERILE ALPHA MOTIF DOMAIN-CONTAINING PROTEIN 5"/>
    <property type="match status" value="1"/>
</dbReference>
<organism evidence="4 5">
    <name type="scientific">Brachionus plicatilis</name>
    <name type="common">Marine rotifer</name>
    <name type="synonym">Brachionus muelleri</name>
    <dbReference type="NCBI Taxonomy" id="10195"/>
    <lineage>
        <taxon>Eukaryota</taxon>
        <taxon>Metazoa</taxon>
        <taxon>Spiralia</taxon>
        <taxon>Gnathifera</taxon>
        <taxon>Rotifera</taxon>
        <taxon>Eurotatoria</taxon>
        <taxon>Monogononta</taxon>
        <taxon>Pseudotrocha</taxon>
        <taxon>Ploima</taxon>
        <taxon>Brachionidae</taxon>
        <taxon>Brachionus</taxon>
    </lineage>
</organism>
<proteinExistence type="predicted"/>
<dbReference type="OrthoDB" id="10047268at2759"/>
<name>A0A3M7SDK5_BRAPC</name>
<dbReference type="STRING" id="10195.A0A3M7SDK5"/>
<dbReference type="SUPFAM" id="SSF50044">
    <property type="entry name" value="SH3-domain"/>
    <property type="match status" value="1"/>
</dbReference>
<reference evidence="4 5" key="1">
    <citation type="journal article" date="2018" name="Sci. Rep.">
        <title>Genomic signatures of local adaptation to the degree of environmental predictability in rotifers.</title>
        <authorList>
            <person name="Franch-Gras L."/>
            <person name="Hahn C."/>
            <person name="Garcia-Roger E.M."/>
            <person name="Carmona M.J."/>
            <person name="Serra M."/>
            <person name="Gomez A."/>
        </authorList>
    </citation>
    <scope>NUCLEOTIDE SEQUENCE [LARGE SCALE GENOMIC DNA]</scope>
    <source>
        <strain evidence="4">HYR1</strain>
    </source>
</reference>
<gene>
    <name evidence="4" type="ORF">BpHYR1_051964</name>
</gene>
<dbReference type="PANTHER" id="PTHR12301">
    <property type="entry name" value="SAM-DOMAIN, SH3 AND NUCLEAR LOCALIZATION SIGNALS PROTEIN RELATED"/>
    <property type="match status" value="1"/>
</dbReference>
<accession>A0A3M7SDK5</accession>
<dbReference type="InterPro" id="IPR001452">
    <property type="entry name" value="SH3_domain"/>
</dbReference>
<keyword evidence="5" id="KW-1185">Reference proteome</keyword>
<sequence>MTGCKFSARNYRNLDPIKNKSKASYDQNVNILPDVKLLKNAANNQQVGSLVGSKLLTSVKDLRKSIKNLMAIYDEKGPSIDTKAKKPECLSSQEKVRPRRVNVSKSNRQNLDCRKLTTNKPASLNDHKYLDLKFEPIVPFKAKCNSPRISNKSAQLFNAKQNNIVRLLDQNLNDDLLLKMGIRHTSKFGNSSMRNSKSVYDYGCNEEVKQCSLLKYSISFPISIEGEAQQQPGYEVNQARFKNRKRKGSFYKEIALVPVESSDAAKLAAKKALNKQSNPVECSICGEFMKNEKGVKLHISKKQDQFSTIETNRYSVQSEFQPSPNKPIYKTRSISFDFSNKDLESLVIAKALVVQDFTPSPYDTNSLCLRDGDVIDVVDMNETGIWTGILNKKFGKFKFIYVKIIESKNINLKTSLEPLASSIIESCVPGSLTINNLRSYKSSAAYGLNLETKKINTSSNYNQKKFKSLSYGYLNSICNRLNENKRGATNRSGSVPVYTCLDKQNINFSQIYSTSVTQLILL</sequence>